<organism evidence="1">
    <name type="scientific">Anguilla anguilla</name>
    <name type="common">European freshwater eel</name>
    <name type="synonym">Muraena anguilla</name>
    <dbReference type="NCBI Taxonomy" id="7936"/>
    <lineage>
        <taxon>Eukaryota</taxon>
        <taxon>Metazoa</taxon>
        <taxon>Chordata</taxon>
        <taxon>Craniata</taxon>
        <taxon>Vertebrata</taxon>
        <taxon>Euteleostomi</taxon>
        <taxon>Actinopterygii</taxon>
        <taxon>Neopterygii</taxon>
        <taxon>Teleostei</taxon>
        <taxon>Anguilliformes</taxon>
        <taxon>Anguillidae</taxon>
        <taxon>Anguilla</taxon>
    </lineage>
</organism>
<proteinExistence type="predicted"/>
<name>A0A0E9SSH6_ANGAN</name>
<accession>A0A0E9SSH6</accession>
<protein>
    <submittedName>
        <fullName evidence="1">Uncharacterized protein</fullName>
    </submittedName>
</protein>
<dbReference type="EMBL" id="GBXM01064293">
    <property type="protein sequence ID" value="JAH44284.1"/>
    <property type="molecule type" value="Transcribed_RNA"/>
</dbReference>
<reference evidence="1" key="2">
    <citation type="journal article" date="2015" name="Fish Shellfish Immunol.">
        <title>Early steps in the European eel (Anguilla anguilla)-Vibrio vulnificus interaction in the gills: Role of the RtxA13 toxin.</title>
        <authorList>
            <person name="Callol A."/>
            <person name="Pajuelo D."/>
            <person name="Ebbesson L."/>
            <person name="Teles M."/>
            <person name="MacKenzie S."/>
            <person name="Amaro C."/>
        </authorList>
    </citation>
    <scope>NUCLEOTIDE SEQUENCE</scope>
</reference>
<sequence length="43" mass="4788">MCATSVNVFSIKKQNRYTILTCLFNASQTILIHIQILGTTVDS</sequence>
<dbReference type="AlphaFoldDB" id="A0A0E9SSH6"/>
<reference evidence="1" key="1">
    <citation type="submission" date="2014-11" db="EMBL/GenBank/DDBJ databases">
        <authorList>
            <person name="Amaro Gonzalez C."/>
        </authorList>
    </citation>
    <scope>NUCLEOTIDE SEQUENCE</scope>
</reference>
<evidence type="ECO:0000313" key="1">
    <source>
        <dbReference type="EMBL" id="JAH44284.1"/>
    </source>
</evidence>